<dbReference type="CDD" id="cd05015">
    <property type="entry name" value="SIS_PGI_1"/>
    <property type="match status" value="1"/>
</dbReference>
<keyword evidence="3 7" id="KW-0312">Gluconeogenesis</keyword>
<organism evidence="9 10">
    <name type="scientific">Neotabrizicola shimadae</name>
    <dbReference type="NCBI Taxonomy" id="2807096"/>
    <lineage>
        <taxon>Bacteria</taxon>
        <taxon>Pseudomonadati</taxon>
        <taxon>Pseudomonadota</taxon>
        <taxon>Alphaproteobacteria</taxon>
        <taxon>Rhodobacterales</taxon>
        <taxon>Paracoccaceae</taxon>
        <taxon>Neotabrizicola</taxon>
    </lineage>
</organism>
<evidence type="ECO:0000256" key="2">
    <source>
        <dbReference type="ARBA" id="ARBA00006604"/>
    </source>
</evidence>
<dbReference type="InterPro" id="IPR023096">
    <property type="entry name" value="G6P_Isomerase_C"/>
</dbReference>
<dbReference type="UniPathway" id="UPA00138"/>
<evidence type="ECO:0000256" key="1">
    <source>
        <dbReference type="ARBA" id="ARBA00004926"/>
    </source>
</evidence>
<dbReference type="Gene3D" id="1.10.1390.10">
    <property type="match status" value="1"/>
</dbReference>
<dbReference type="HAMAP" id="MF_00473">
    <property type="entry name" value="G6P_isomerase"/>
    <property type="match status" value="1"/>
</dbReference>
<name>A0A8G1ECS4_9RHOB</name>
<evidence type="ECO:0000256" key="5">
    <source>
        <dbReference type="ARBA" id="ARBA00023235"/>
    </source>
</evidence>
<keyword evidence="10" id="KW-1185">Reference proteome</keyword>
<dbReference type="InterPro" id="IPR035476">
    <property type="entry name" value="SIS_PGI_1"/>
</dbReference>
<dbReference type="CDD" id="cd05016">
    <property type="entry name" value="SIS_PGI_2"/>
    <property type="match status" value="1"/>
</dbReference>
<dbReference type="Pfam" id="PF00342">
    <property type="entry name" value="PGI"/>
    <property type="match status" value="1"/>
</dbReference>
<accession>A0A8G1ECS4</accession>
<dbReference type="GO" id="GO:0006096">
    <property type="term" value="P:glycolytic process"/>
    <property type="evidence" value="ECO:0007669"/>
    <property type="project" value="UniProtKB-UniRule"/>
</dbReference>
<protein>
    <recommendedName>
        <fullName evidence="7">Glucose-6-phosphate isomerase</fullName>
        <shortName evidence="7">GPI</shortName>
        <ecNumber evidence="7">5.3.1.9</ecNumber>
    </recommendedName>
    <alternativeName>
        <fullName evidence="7">Phosphoglucose isomerase</fullName>
        <shortName evidence="7">PGI</shortName>
    </alternativeName>
    <alternativeName>
        <fullName evidence="7">Phosphohexose isomerase</fullName>
        <shortName evidence="7">PHI</shortName>
    </alternativeName>
</protein>
<evidence type="ECO:0000256" key="3">
    <source>
        <dbReference type="ARBA" id="ARBA00022432"/>
    </source>
</evidence>
<dbReference type="InterPro" id="IPR018189">
    <property type="entry name" value="Phosphoglucose_isomerase_CS"/>
</dbReference>
<dbReference type="PANTHER" id="PTHR11469:SF1">
    <property type="entry name" value="GLUCOSE-6-PHOSPHATE ISOMERASE"/>
    <property type="match status" value="1"/>
</dbReference>
<proteinExistence type="inferred from homology"/>
<dbReference type="InterPro" id="IPR001672">
    <property type="entry name" value="G6P_Isomerase"/>
</dbReference>
<evidence type="ECO:0000256" key="4">
    <source>
        <dbReference type="ARBA" id="ARBA00023152"/>
    </source>
</evidence>
<comment type="function">
    <text evidence="7">Catalyzes the reversible isomerization of glucose-6-phosphate to fructose-6-phosphate.</text>
</comment>
<gene>
    <name evidence="7 9" type="primary">pgi</name>
    <name evidence="9" type="ORF">JO391_05380</name>
</gene>
<keyword evidence="4 7" id="KW-0324">Glycolysis</keyword>
<dbReference type="InterPro" id="IPR046348">
    <property type="entry name" value="SIS_dom_sf"/>
</dbReference>
<comment type="subcellular location">
    <subcellularLocation>
        <location evidence="7">Cytoplasm</location>
    </subcellularLocation>
</comment>
<dbReference type="UniPathway" id="UPA00109">
    <property type="reaction ID" value="UER00181"/>
</dbReference>
<dbReference type="PRINTS" id="PR00662">
    <property type="entry name" value="G6PISOMERASE"/>
</dbReference>
<keyword evidence="5 7" id="KW-0413">Isomerase</keyword>
<dbReference type="EMBL" id="CP069370">
    <property type="protein sequence ID" value="QYZ70945.1"/>
    <property type="molecule type" value="Genomic_DNA"/>
</dbReference>
<evidence type="ECO:0000313" key="9">
    <source>
        <dbReference type="EMBL" id="QYZ70945.1"/>
    </source>
</evidence>
<evidence type="ECO:0000256" key="7">
    <source>
        <dbReference type="HAMAP-Rule" id="MF_00473"/>
    </source>
</evidence>
<comment type="pathway">
    <text evidence="1 7 8">Carbohydrate degradation; glycolysis; D-glyceraldehyde 3-phosphate and glycerone phosphate from D-glucose: step 2/4.</text>
</comment>
<dbReference type="SUPFAM" id="SSF53697">
    <property type="entry name" value="SIS domain"/>
    <property type="match status" value="1"/>
</dbReference>
<dbReference type="AlphaFoldDB" id="A0A8G1ECS4"/>
<evidence type="ECO:0000256" key="6">
    <source>
        <dbReference type="ARBA" id="ARBA00029321"/>
    </source>
</evidence>
<dbReference type="GO" id="GO:0004347">
    <property type="term" value="F:glucose-6-phosphate isomerase activity"/>
    <property type="evidence" value="ECO:0007669"/>
    <property type="project" value="UniProtKB-UniRule"/>
</dbReference>
<keyword evidence="7" id="KW-0963">Cytoplasm</keyword>
<feature type="active site" description="Proton donor" evidence="7">
    <location>
        <position position="343"/>
    </location>
</feature>
<dbReference type="GO" id="GO:0005829">
    <property type="term" value="C:cytosol"/>
    <property type="evidence" value="ECO:0007669"/>
    <property type="project" value="TreeGrafter"/>
</dbReference>
<evidence type="ECO:0000313" key="10">
    <source>
        <dbReference type="Proteomes" id="UP000826300"/>
    </source>
</evidence>
<dbReference type="GO" id="GO:0048029">
    <property type="term" value="F:monosaccharide binding"/>
    <property type="evidence" value="ECO:0007669"/>
    <property type="project" value="TreeGrafter"/>
</dbReference>
<sequence length="535" mass="57723">MGHHWDALKTHHDGVAQRHILDLFAAEPDRAHRFSARAGAMLFDYSKTNIDAEGRALLIALAEGAGVAAKRDAMFAGEKINDTEGRAVLHTALRAPEGVKVMVDGKDVMPGVHETLARMAAFAEDVRSARIRGQGGAITDVVNIGIGGSDLGPAMASIALSPYADGPRVHFISNVDGAHAADILRGLNPETTLVIVASKTFTTIETMTNADTAKRWMASKVANPAAQFAAVSTALDKTTAYGIDPARVFGFEDWVGGRYSMWGPIGLSLMIAIGPESFGDFLAGGRDMDERFLHEPFEENMPVMLALVGIWHNQICGHATRAVLPYDQRLSRLPAYLQQLEMESNGKRVAIDGADLVRNSGPVVWGEPGTNGQHAFYQLIHQGTRVVPCEFLVAKEGHEPDLAHQHLLLVSNCLAQSEALLRGRSLDEARAIMAKKGLTGAELDRQARHRVFPGNRPTTTLAYPKLTPFTLGQIIALYEHRVFVEGVILGINSFDQWGVELGKELALALQPVLEGKAGTEGKDGSTAALVDYLKP</sequence>
<dbReference type="Gene3D" id="3.40.50.10490">
    <property type="entry name" value="Glucose-6-phosphate isomerase like protein, domain 1"/>
    <property type="match status" value="2"/>
</dbReference>
<comment type="catalytic activity">
    <reaction evidence="6 7 8">
        <text>alpha-D-glucose 6-phosphate = beta-D-fructose 6-phosphate</text>
        <dbReference type="Rhea" id="RHEA:11816"/>
        <dbReference type="ChEBI" id="CHEBI:57634"/>
        <dbReference type="ChEBI" id="CHEBI:58225"/>
        <dbReference type="EC" id="5.3.1.9"/>
    </reaction>
</comment>
<dbReference type="Proteomes" id="UP000826300">
    <property type="component" value="Chromosome"/>
</dbReference>
<dbReference type="InterPro" id="IPR035482">
    <property type="entry name" value="SIS_PGI_2"/>
</dbReference>
<dbReference type="RefSeq" id="WP_220663162.1">
    <property type="nucleotide sequence ID" value="NZ_CP069370.1"/>
</dbReference>
<reference evidence="9" key="1">
    <citation type="submission" date="2021-02" db="EMBL/GenBank/DDBJ databases">
        <title>Rhodobacter shimadae sp. nov., an aerobic anoxygenic phototrophic bacterium isolated from a hot spring.</title>
        <authorList>
            <person name="Muramatsu S."/>
            <person name="Haruta S."/>
            <person name="Hirose S."/>
            <person name="Hanada S."/>
        </authorList>
    </citation>
    <scope>NUCLEOTIDE SEQUENCE</scope>
    <source>
        <strain evidence="9">N10</strain>
    </source>
</reference>
<dbReference type="GO" id="GO:0006094">
    <property type="term" value="P:gluconeogenesis"/>
    <property type="evidence" value="ECO:0007669"/>
    <property type="project" value="UniProtKB-UniRule"/>
</dbReference>
<feature type="active site" evidence="7">
    <location>
        <position position="374"/>
    </location>
</feature>
<dbReference type="EC" id="5.3.1.9" evidence="7"/>
<feature type="active site" evidence="7">
    <location>
        <position position="503"/>
    </location>
</feature>
<comment type="pathway">
    <text evidence="7">Carbohydrate biosynthesis; gluconeogenesis.</text>
</comment>
<dbReference type="PROSITE" id="PS51463">
    <property type="entry name" value="P_GLUCOSE_ISOMERASE_3"/>
    <property type="match status" value="1"/>
</dbReference>
<dbReference type="PROSITE" id="PS00174">
    <property type="entry name" value="P_GLUCOSE_ISOMERASE_2"/>
    <property type="match status" value="1"/>
</dbReference>
<dbReference type="PANTHER" id="PTHR11469">
    <property type="entry name" value="GLUCOSE-6-PHOSPHATE ISOMERASE"/>
    <property type="match status" value="1"/>
</dbReference>
<dbReference type="PROSITE" id="PS00765">
    <property type="entry name" value="P_GLUCOSE_ISOMERASE_1"/>
    <property type="match status" value="1"/>
</dbReference>
<dbReference type="GO" id="GO:0097367">
    <property type="term" value="F:carbohydrate derivative binding"/>
    <property type="evidence" value="ECO:0007669"/>
    <property type="project" value="InterPro"/>
</dbReference>
<comment type="similarity">
    <text evidence="2 7 8">Belongs to the GPI family.</text>
</comment>
<dbReference type="NCBIfam" id="NF001211">
    <property type="entry name" value="PRK00179.1"/>
    <property type="match status" value="1"/>
</dbReference>
<evidence type="ECO:0000256" key="8">
    <source>
        <dbReference type="RuleBase" id="RU000612"/>
    </source>
</evidence>
<dbReference type="KEGG" id="nsm:JO391_05380"/>
<dbReference type="GO" id="GO:0051156">
    <property type="term" value="P:glucose 6-phosphate metabolic process"/>
    <property type="evidence" value="ECO:0007669"/>
    <property type="project" value="TreeGrafter"/>
</dbReference>